<protein>
    <submittedName>
        <fullName evidence="1">Uncharacterized protein</fullName>
    </submittedName>
</protein>
<evidence type="ECO:0000313" key="1">
    <source>
        <dbReference type="EMBL" id="WOH01985.1"/>
    </source>
</evidence>
<name>A0AAF1B0Y1_DAUCS</name>
<sequence>MQQKMKISVSEGGSSYASLSDLVDFILSF</sequence>
<reference evidence="1" key="2">
    <citation type="submission" date="2022-03" db="EMBL/GenBank/DDBJ databases">
        <title>Draft title - Genomic analysis of global carrot germplasm unveils the trajectory of domestication and the origin of high carotenoid orange carrot.</title>
        <authorList>
            <person name="Iorizzo M."/>
            <person name="Ellison S."/>
            <person name="Senalik D."/>
            <person name="Macko-Podgorni A."/>
            <person name="Grzebelus D."/>
            <person name="Bostan H."/>
            <person name="Rolling W."/>
            <person name="Curaba J."/>
            <person name="Simon P."/>
        </authorList>
    </citation>
    <scope>NUCLEOTIDE SEQUENCE</scope>
    <source>
        <tissue evidence="1">Leaf</tissue>
    </source>
</reference>
<accession>A0AAF1B0Y1</accession>
<reference evidence="1" key="1">
    <citation type="journal article" date="2016" name="Nat. Genet.">
        <title>A high-quality carrot genome assembly provides new insights into carotenoid accumulation and asterid genome evolution.</title>
        <authorList>
            <person name="Iorizzo M."/>
            <person name="Ellison S."/>
            <person name="Senalik D."/>
            <person name="Zeng P."/>
            <person name="Satapoomin P."/>
            <person name="Huang J."/>
            <person name="Bowman M."/>
            <person name="Iovene M."/>
            <person name="Sanseverino W."/>
            <person name="Cavagnaro P."/>
            <person name="Yildiz M."/>
            <person name="Macko-Podgorni A."/>
            <person name="Moranska E."/>
            <person name="Grzebelus E."/>
            <person name="Grzebelus D."/>
            <person name="Ashrafi H."/>
            <person name="Zheng Z."/>
            <person name="Cheng S."/>
            <person name="Spooner D."/>
            <person name="Van Deynze A."/>
            <person name="Simon P."/>
        </authorList>
    </citation>
    <scope>NUCLEOTIDE SEQUENCE</scope>
    <source>
        <tissue evidence="1">Leaf</tissue>
    </source>
</reference>
<proteinExistence type="predicted"/>
<keyword evidence="2" id="KW-1185">Reference proteome</keyword>
<dbReference type="EMBL" id="CP093347">
    <property type="protein sequence ID" value="WOH01985.1"/>
    <property type="molecule type" value="Genomic_DNA"/>
</dbReference>
<dbReference type="Proteomes" id="UP000077755">
    <property type="component" value="Chromosome 5"/>
</dbReference>
<gene>
    <name evidence="1" type="ORF">DCAR_0521372</name>
</gene>
<evidence type="ECO:0000313" key="2">
    <source>
        <dbReference type="Proteomes" id="UP000077755"/>
    </source>
</evidence>
<dbReference type="AlphaFoldDB" id="A0AAF1B0Y1"/>
<organism evidence="1 2">
    <name type="scientific">Daucus carota subsp. sativus</name>
    <name type="common">Carrot</name>
    <dbReference type="NCBI Taxonomy" id="79200"/>
    <lineage>
        <taxon>Eukaryota</taxon>
        <taxon>Viridiplantae</taxon>
        <taxon>Streptophyta</taxon>
        <taxon>Embryophyta</taxon>
        <taxon>Tracheophyta</taxon>
        <taxon>Spermatophyta</taxon>
        <taxon>Magnoliopsida</taxon>
        <taxon>eudicotyledons</taxon>
        <taxon>Gunneridae</taxon>
        <taxon>Pentapetalae</taxon>
        <taxon>asterids</taxon>
        <taxon>campanulids</taxon>
        <taxon>Apiales</taxon>
        <taxon>Apiaceae</taxon>
        <taxon>Apioideae</taxon>
        <taxon>Scandiceae</taxon>
        <taxon>Daucinae</taxon>
        <taxon>Daucus</taxon>
        <taxon>Daucus sect. Daucus</taxon>
    </lineage>
</organism>